<keyword evidence="7" id="KW-0812">Transmembrane</keyword>
<feature type="compositionally biased region" description="Polar residues" evidence="6">
    <location>
        <begin position="410"/>
        <end position="439"/>
    </location>
</feature>
<dbReference type="InterPro" id="IPR036971">
    <property type="entry name" value="PDEase_catalytic_dom_sf"/>
</dbReference>
<protein>
    <recommendedName>
        <fullName evidence="5">Phosphodiesterase</fullName>
        <ecNumber evidence="5">3.1.4.-</ecNumber>
    </recommendedName>
</protein>
<feature type="transmembrane region" description="Helical" evidence="7">
    <location>
        <begin position="181"/>
        <end position="200"/>
    </location>
</feature>
<dbReference type="InterPro" id="IPR023088">
    <property type="entry name" value="PDEase"/>
</dbReference>
<keyword evidence="1 4" id="KW-0479">Metal-binding</keyword>
<reference evidence="10" key="2">
    <citation type="submission" date="2024-04" db="EMBL/GenBank/DDBJ databases">
        <authorList>
            <person name="Chen Y."/>
            <person name="Shah S."/>
            <person name="Dougan E. K."/>
            <person name="Thang M."/>
            <person name="Chan C."/>
        </authorList>
    </citation>
    <scope>NUCLEOTIDE SEQUENCE [LARGE SCALE GENOMIC DNA]</scope>
</reference>
<dbReference type="Pfam" id="PF00233">
    <property type="entry name" value="PDEase_I"/>
    <property type="match status" value="1"/>
</dbReference>
<feature type="binding site" evidence="4">
    <location>
        <position position="569"/>
    </location>
    <ligand>
        <name>Zn(2+)</name>
        <dbReference type="ChEBI" id="CHEBI:29105"/>
        <label>1</label>
    </ligand>
</feature>
<feature type="binding site" evidence="4">
    <location>
        <position position="570"/>
    </location>
    <ligand>
        <name>Zn(2+)</name>
        <dbReference type="ChEBI" id="CHEBI:29105"/>
        <label>2</label>
    </ligand>
</feature>
<comment type="cofactor">
    <cofactor evidence="5">
        <name>a divalent metal cation</name>
        <dbReference type="ChEBI" id="CHEBI:60240"/>
    </cofactor>
    <text evidence="5">Binds 2 divalent metal cations per subunit. Site 1 may preferentially bind zinc ions, while site 2 has a preference for magnesium and/or manganese ions.</text>
</comment>
<dbReference type="EMBL" id="CAMXCT030000002">
    <property type="protein sequence ID" value="CAL4759575.1"/>
    <property type="molecule type" value="Genomic_DNA"/>
</dbReference>
<feature type="binding site" evidence="4">
    <location>
        <position position="683"/>
    </location>
    <ligand>
        <name>Zn(2+)</name>
        <dbReference type="ChEBI" id="CHEBI:29105"/>
        <label>1</label>
    </ligand>
</feature>
<accession>A0A9P1BGV5</accession>
<dbReference type="InterPro" id="IPR002073">
    <property type="entry name" value="PDEase_catalytic_dom"/>
</dbReference>
<feature type="binding site" evidence="4">
    <location>
        <position position="570"/>
    </location>
    <ligand>
        <name>Zn(2+)</name>
        <dbReference type="ChEBI" id="CHEBI:29105"/>
        <label>1</label>
    </ligand>
</feature>
<evidence type="ECO:0000256" key="6">
    <source>
        <dbReference type="SAM" id="MobiDB-lite"/>
    </source>
</evidence>
<organism evidence="9">
    <name type="scientific">Cladocopium goreaui</name>
    <dbReference type="NCBI Taxonomy" id="2562237"/>
    <lineage>
        <taxon>Eukaryota</taxon>
        <taxon>Sar</taxon>
        <taxon>Alveolata</taxon>
        <taxon>Dinophyceae</taxon>
        <taxon>Suessiales</taxon>
        <taxon>Symbiodiniaceae</taxon>
        <taxon>Cladocopium</taxon>
    </lineage>
</organism>
<reference evidence="9" key="1">
    <citation type="submission" date="2022-10" db="EMBL/GenBank/DDBJ databases">
        <authorList>
            <person name="Chen Y."/>
            <person name="Dougan E. K."/>
            <person name="Chan C."/>
            <person name="Rhodes N."/>
            <person name="Thang M."/>
        </authorList>
    </citation>
    <scope>NUCLEOTIDE SEQUENCE</scope>
</reference>
<evidence type="ECO:0000256" key="7">
    <source>
        <dbReference type="SAM" id="Phobius"/>
    </source>
</evidence>
<evidence type="ECO:0000256" key="2">
    <source>
        <dbReference type="ARBA" id="ARBA00022801"/>
    </source>
</evidence>
<feature type="transmembrane region" description="Helical" evidence="7">
    <location>
        <begin position="108"/>
        <end position="129"/>
    </location>
</feature>
<keyword evidence="7" id="KW-0472">Membrane</keyword>
<evidence type="ECO:0000313" key="11">
    <source>
        <dbReference type="Proteomes" id="UP001152797"/>
    </source>
</evidence>
<evidence type="ECO:0000259" key="8">
    <source>
        <dbReference type="PROSITE" id="PS51845"/>
    </source>
</evidence>
<feature type="active site" description="Proton donor" evidence="3">
    <location>
        <position position="527"/>
    </location>
</feature>
<feature type="binding site" evidence="4">
    <location>
        <position position="531"/>
    </location>
    <ligand>
        <name>Zn(2+)</name>
        <dbReference type="ChEBI" id="CHEBI:29105"/>
        <label>1</label>
    </ligand>
</feature>
<dbReference type="GO" id="GO:0007165">
    <property type="term" value="P:signal transduction"/>
    <property type="evidence" value="ECO:0007669"/>
    <property type="project" value="InterPro"/>
</dbReference>
<keyword evidence="2 5" id="KW-0378">Hydrolase</keyword>
<comment type="caution">
    <text evidence="9">The sequence shown here is derived from an EMBL/GenBank/DDBJ whole genome shotgun (WGS) entry which is preliminary data.</text>
</comment>
<sequence>MGLTVVGDSRPITGYKLGIVMSPVPDSNVERSQVPKVPLENLKAQTLETKQILVPTDEAMCRRDSRRSTQSMEMHEDFRRRLMVAGAWALLLLLAIFAINPAGAAWPGFPIVVSLVLALIFLLYQAILLSPWKRKFSPRHLEVLASSWIWLLSFMLSMFSSPGRRDVLAGEDAWRMREDPGNSTAVLWILCVLFAAAMSIDLPFRQFGVLGQVIALQHLLISALLPTNSCSDAPPSFGGVFLGLPPWLVPSLQLHGCALGMSMVRLWQDQDLQVRKAVKEYLEGKEVPVILSSGMDGSAVKTRIEMITDFLDGEIDFLHELLGKVQHLATSKRAHVDWMRSVDFLLDLLTSSADVLKQTQIYTDEGEERDLQDQLSEWIGAGSRQPTLTTSPMVSVNESAAAGLQIPGQMPSTGFEDSQRGSFHSQPAQPGDTSQFSGLQQAASAQESALVTVDPSMDPWNKDLHVRSALGVGDWNFDALNAAAQHQSVLKLVGMEILNDRPMLPKEHLPAFLETLESRYDTSNPYHSNVHAADMTNAVYFMFESCGLQERVHISETSVTCMYLAALGHDVGHPGYNNNFLINFRHDYAITYSDRSVLENFHAAELIRLLSGQVKGVNFLGGLPEQQQKQERFWMTSLILNTDMSKLMQDLSALRMKISSGTFAMEDVADQQLVMGWLFRSADIGHSAKPWSIHEAWSMRVVQEFHAQGDREIQ</sequence>
<feature type="transmembrane region" description="Helical" evidence="7">
    <location>
        <begin position="82"/>
        <end position="102"/>
    </location>
</feature>
<dbReference type="PRINTS" id="PR00387">
    <property type="entry name" value="PDIESTERASE1"/>
</dbReference>
<evidence type="ECO:0000313" key="9">
    <source>
        <dbReference type="EMBL" id="CAI3972263.1"/>
    </source>
</evidence>
<gene>
    <name evidence="9" type="ORF">C1SCF055_LOCUS853</name>
</gene>
<evidence type="ECO:0000256" key="3">
    <source>
        <dbReference type="PIRSR" id="PIRSR623088-1"/>
    </source>
</evidence>
<dbReference type="InterPro" id="IPR003607">
    <property type="entry name" value="HD/PDEase_dom"/>
</dbReference>
<keyword evidence="7" id="KW-1133">Transmembrane helix</keyword>
<keyword evidence="11" id="KW-1185">Reference proteome</keyword>
<dbReference type="EMBL" id="CAMXCT020000002">
    <property type="protein sequence ID" value="CAL1125638.1"/>
    <property type="molecule type" value="Genomic_DNA"/>
</dbReference>
<evidence type="ECO:0000256" key="1">
    <source>
        <dbReference type="ARBA" id="ARBA00022723"/>
    </source>
</evidence>
<dbReference type="SUPFAM" id="SSF109604">
    <property type="entry name" value="HD-domain/PDEase-like"/>
    <property type="match status" value="1"/>
</dbReference>
<evidence type="ECO:0000313" key="10">
    <source>
        <dbReference type="EMBL" id="CAL1125638.1"/>
    </source>
</evidence>
<proteinExistence type="inferred from homology"/>
<dbReference type="GO" id="GO:0004114">
    <property type="term" value="F:3',5'-cyclic-nucleotide phosphodiesterase activity"/>
    <property type="evidence" value="ECO:0007669"/>
    <property type="project" value="InterPro"/>
</dbReference>
<dbReference type="EMBL" id="CAMXCT010000002">
    <property type="protein sequence ID" value="CAI3972263.1"/>
    <property type="molecule type" value="Genomic_DNA"/>
</dbReference>
<dbReference type="PROSITE" id="PS51845">
    <property type="entry name" value="PDEASE_I_2"/>
    <property type="match status" value="1"/>
</dbReference>
<dbReference type="OrthoDB" id="331721at2759"/>
<feature type="region of interest" description="Disordered" evidence="6">
    <location>
        <begin position="405"/>
        <end position="441"/>
    </location>
</feature>
<dbReference type="PROSITE" id="PS00126">
    <property type="entry name" value="PDEASE_I_1"/>
    <property type="match status" value="1"/>
</dbReference>
<evidence type="ECO:0000256" key="4">
    <source>
        <dbReference type="PIRSR" id="PIRSR623088-3"/>
    </source>
</evidence>
<evidence type="ECO:0000256" key="5">
    <source>
        <dbReference type="RuleBase" id="RU363067"/>
    </source>
</evidence>
<dbReference type="CDD" id="cd00077">
    <property type="entry name" value="HDc"/>
    <property type="match status" value="1"/>
</dbReference>
<dbReference type="GO" id="GO:0046872">
    <property type="term" value="F:metal ion binding"/>
    <property type="evidence" value="ECO:0007669"/>
    <property type="project" value="UniProtKB-KW"/>
</dbReference>
<dbReference type="Gene3D" id="1.10.1300.10">
    <property type="entry name" value="3'5'-cyclic nucleotide phosphodiesterase, catalytic domain"/>
    <property type="match status" value="1"/>
</dbReference>
<dbReference type="EC" id="3.1.4.-" evidence="5"/>
<dbReference type="Proteomes" id="UP001152797">
    <property type="component" value="Unassembled WGS sequence"/>
</dbReference>
<comment type="similarity">
    <text evidence="5">Belongs to the cyclic nucleotide phosphodiesterase family.</text>
</comment>
<dbReference type="AlphaFoldDB" id="A0A9P1BGV5"/>
<name>A0A9P1BGV5_9DINO</name>
<feature type="domain" description="PDEase" evidence="8">
    <location>
        <begin position="449"/>
        <end position="714"/>
    </location>
</feature>
<dbReference type="PANTHER" id="PTHR11347">
    <property type="entry name" value="CYCLIC NUCLEOTIDE PHOSPHODIESTERASE"/>
    <property type="match status" value="1"/>
</dbReference>
<dbReference type="InterPro" id="IPR023174">
    <property type="entry name" value="PDEase_CS"/>
</dbReference>